<protein>
    <submittedName>
        <fullName evidence="2">Uncharacterized protein</fullName>
    </submittedName>
</protein>
<dbReference type="EMBL" id="JAZDUA010000534">
    <property type="protein sequence ID" value="KAK7791470.1"/>
    <property type="molecule type" value="Genomic_DNA"/>
</dbReference>
<evidence type="ECO:0000256" key="1">
    <source>
        <dbReference type="SAM" id="SignalP"/>
    </source>
</evidence>
<dbReference type="Gene3D" id="2.20.20.160">
    <property type="match status" value="1"/>
</dbReference>
<feature type="chain" id="PRO_5043056382" evidence="1">
    <location>
        <begin position="22"/>
        <end position="255"/>
    </location>
</feature>
<evidence type="ECO:0000313" key="3">
    <source>
        <dbReference type="Proteomes" id="UP001378592"/>
    </source>
</evidence>
<name>A0AAN9YYE4_9ORTH</name>
<dbReference type="Proteomes" id="UP001378592">
    <property type="component" value="Unassembled WGS sequence"/>
</dbReference>
<gene>
    <name evidence="2" type="ORF">R5R35_002390</name>
</gene>
<sequence>MSRLLFVTSYILFISFQCATSKFDHVHKSLEDLDIIYPKNVYNERGLRECQPNAACSILHRRFWFKLRVERICQCSAFQECPTRWSYDGLDNFTMMINNRAQMKFCHPVNELPECEPSEEALIITSNTTVNPDKYNKSQSVEVTHQQATTNCKCQFPGYWRLHNVTQVNKNVSISIYMCDEYKKCRANEFCGHIRADYFSTYYRCSCPIGYLCLFEDLENRKLLNATEVLFEGLAYRGACKFNRAKPMLERTSQT</sequence>
<accession>A0AAN9YYE4</accession>
<keyword evidence="1" id="KW-0732">Signal</keyword>
<proteinExistence type="predicted"/>
<evidence type="ECO:0000313" key="2">
    <source>
        <dbReference type="EMBL" id="KAK7791470.1"/>
    </source>
</evidence>
<organism evidence="2 3">
    <name type="scientific">Gryllus longicercus</name>
    <dbReference type="NCBI Taxonomy" id="2509291"/>
    <lineage>
        <taxon>Eukaryota</taxon>
        <taxon>Metazoa</taxon>
        <taxon>Ecdysozoa</taxon>
        <taxon>Arthropoda</taxon>
        <taxon>Hexapoda</taxon>
        <taxon>Insecta</taxon>
        <taxon>Pterygota</taxon>
        <taxon>Neoptera</taxon>
        <taxon>Polyneoptera</taxon>
        <taxon>Orthoptera</taxon>
        <taxon>Ensifera</taxon>
        <taxon>Gryllidea</taxon>
        <taxon>Grylloidea</taxon>
        <taxon>Gryllidae</taxon>
        <taxon>Gryllinae</taxon>
        <taxon>Gryllus</taxon>
    </lineage>
</organism>
<feature type="signal peptide" evidence="1">
    <location>
        <begin position="1"/>
        <end position="21"/>
    </location>
</feature>
<dbReference type="AlphaFoldDB" id="A0AAN9YYE4"/>
<reference evidence="2 3" key="1">
    <citation type="submission" date="2024-03" db="EMBL/GenBank/DDBJ databases">
        <title>The genome assembly and annotation of the cricket Gryllus longicercus Weissman &amp; Gray.</title>
        <authorList>
            <person name="Szrajer S."/>
            <person name="Gray D."/>
            <person name="Ylla G."/>
        </authorList>
    </citation>
    <scope>NUCLEOTIDE SEQUENCE [LARGE SCALE GENOMIC DNA]</scope>
    <source>
        <strain evidence="2">DAG 2021-001</strain>
        <tissue evidence="2">Whole body minus gut</tissue>
    </source>
</reference>
<comment type="caution">
    <text evidence="2">The sequence shown here is derived from an EMBL/GenBank/DDBJ whole genome shotgun (WGS) entry which is preliminary data.</text>
</comment>
<keyword evidence="3" id="KW-1185">Reference proteome</keyword>